<keyword evidence="1" id="KW-0479">Metal-binding</keyword>
<dbReference type="SUPFAM" id="SSF140996">
    <property type="entry name" value="Hermes dimerisation domain"/>
    <property type="match status" value="1"/>
</dbReference>
<dbReference type="InterPro" id="IPR052035">
    <property type="entry name" value="ZnF_BED_domain_contain"/>
</dbReference>
<evidence type="ECO:0000256" key="4">
    <source>
        <dbReference type="ARBA" id="ARBA00023015"/>
    </source>
</evidence>
<dbReference type="Ensembl" id="ENSAOCT00000082030.1">
    <property type="protein sequence ID" value="ENSAOCP00000072235.1"/>
    <property type="gene ID" value="ENSAOCG00000025309.1"/>
</dbReference>
<dbReference type="PANTHER" id="PTHR46481">
    <property type="entry name" value="ZINC FINGER BED DOMAIN-CONTAINING PROTEIN 4"/>
    <property type="match status" value="1"/>
</dbReference>
<feature type="region of interest" description="Disordered" evidence="7">
    <location>
        <begin position="492"/>
        <end position="515"/>
    </location>
</feature>
<reference evidence="9" key="3">
    <citation type="submission" date="2025-09" db="UniProtKB">
        <authorList>
            <consortium name="Ensembl"/>
        </authorList>
    </citation>
    <scope>IDENTIFICATION</scope>
</reference>
<reference evidence="9 10" key="1">
    <citation type="submission" date="2022-01" db="EMBL/GenBank/DDBJ databases">
        <title>A chromosome-scale genome assembly of the false clownfish, Amphiprion ocellaris.</title>
        <authorList>
            <person name="Ryu T."/>
        </authorList>
    </citation>
    <scope>NUCLEOTIDE SEQUENCE [LARGE SCALE GENOMIC DNA]</scope>
</reference>
<dbReference type="GeneTree" id="ENSGT00940000158431"/>
<evidence type="ECO:0000256" key="7">
    <source>
        <dbReference type="SAM" id="MobiDB-lite"/>
    </source>
</evidence>
<dbReference type="PANTHER" id="PTHR46481:SF4">
    <property type="entry name" value="ZINC FINGER BED DOMAIN-CONTAINING PROTEIN 4"/>
    <property type="match status" value="1"/>
</dbReference>
<feature type="domain" description="BED-type" evidence="8">
    <location>
        <begin position="16"/>
        <end position="78"/>
    </location>
</feature>
<sequence>MASKERQKFEEAASTSYRSAVWQHFGFAVDYNDQGTKMVTKTKTVCKYCLTTIPYITGNTTNMTTHLRRHHPDKSSASGAEDKVTRPKSQSSIADAFQKKYTFTSDKHKKITRAVGTFVAKALQPYSVVENDGFSYLMKTVDPRYAIPSRIYFTKTVIPDIYNKVRQNIVTDLAATNNLALTTDSWTSRATESYLTVTVHYMMNNEWQIKSAVLQTRPVYESHTSANLSDELKTTMTEWKLNRPNQTIPVTTDNAANIVNAVRDTDGLGPQIGCFAHVVNLAAKRAVAINSVSRLLGKIRKVVDFFHKSTTANHTLSVKQEMLNLPRHKLIHDVQTRWNTTHDMLERYIEQQAAVYSALLDKNLKTVAKDVAMLTDDEQKLAEELIKLLKPLKTVTTLMSSETTPTTSLILPLKELLLKSMSPLEEDSKTVKEAKMAIAKDLENRYTDPNLKSYLQKSTALDPRFKTLPSLDETSKFQVYRDLTSDILKMLQRQGHSQERNQQSHRKRRPPWQNCLGMFFNMKPRSSPFL</sequence>
<keyword evidence="10" id="KW-1185">Reference proteome</keyword>
<keyword evidence="3" id="KW-0862">Zinc</keyword>
<dbReference type="AlphaFoldDB" id="A0AAQ6A8D6"/>
<name>A0AAQ6A8D6_AMPOC</name>
<dbReference type="GO" id="GO:0003677">
    <property type="term" value="F:DNA binding"/>
    <property type="evidence" value="ECO:0007669"/>
    <property type="project" value="InterPro"/>
</dbReference>
<evidence type="ECO:0000256" key="1">
    <source>
        <dbReference type="ARBA" id="ARBA00022723"/>
    </source>
</evidence>
<dbReference type="InterPro" id="IPR003656">
    <property type="entry name" value="Znf_BED"/>
</dbReference>
<dbReference type="Pfam" id="PF02892">
    <property type="entry name" value="zf-BED"/>
    <property type="match status" value="1"/>
</dbReference>
<dbReference type="GO" id="GO:0008270">
    <property type="term" value="F:zinc ion binding"/>
    <property type="evidence" value="ECO:0007669"/>
    <property type="project" value="UniProtKB-KW"/>
</dbReference>
<dbReference type="SMART" id="SM00614">
    <property type="entry name" value="ZnF_BED"/>
    <property type="match status" value="1"/>
</dbReference>
<dbReference type="PROSITE" id="PS50808">
    <property type="entry name" value="ZF_BED"/>
    <property type="match status" value="1"/>
</dbReference>
<evidence type="ECO:0000256" key="6">
    <source>
        <dbReference type="PROSITE-ProRule" id="PRU00027"/>
    </source>
</evidence>
<organism evidence="9 10">
    <name type="scientific">Amphiprion ocellaris</name>
    <name type="common">Clown anemonefish</name>
    <dbReference type="NCBI Taxonomy" id="80972"/>
    <lineage>
        <taxon>Eukaryota</taxon>
        <taxon>Metazoa</taxon>
        <taxon>Chordata</taxon>
        <taxon>Craniata</taxon>
        <taxon>Vertebrata</taxon>
        <taxon>Euteleostomi</taxon>
        <taxon>Actinopterygii</taxon>
        <taxon>Neopterygii</taxon>
        <taxon>Teleostei</taxon>
        <taxon>Neoteleostei</taxon>
        <taxon>Acanthomorphata</taxon>
        <taxon>Ovalentaria</taxon>
        <taxon>Pomacentridae</taxon>
        <taxon>Amphiprion</taxon>
    </lineage>
</organism>
<dbReference type="InterPro" id="IPR012337">
    <property type="entry name" value="RNaseH-like_sf"/>
</dbReference>
<dbReference type="Proteomes" id="UP001501940">
    <property type="component" value="Chromosome 1"/>
</dbReference>
<dbReference type="SUPFAM" id="SSF57667">
    <property type="entry name" value="beta-beta-alpha zinc fingers"/>
    <property type="match status" value="1"/>
</dbReference>
<keyword evidence="4" id="KW-0805">Transcription regulation</keyword>
<evidence type="ECO:0000256" key="5">
    <source>
        <dbReference type="ARBA" id="ARBA00023163"/>
    </source>
</evidence>
<protein>
    <recommendedName>
        <fullName evidence="8">BED-type domain-containing protein</fullName>
    </recommendedName>
</protein>
<evidence type="ECO:0000256" key="3">
    <source>
        <dbReference type="ARBA" id="ARBA00022833"/>
    </source>
</evidence>
<reference evidence="9" key="2">
    <citation type="submission" date="2025-08" db="UniProtKB">
        <authorList>
            <consortium name="Ensembl"/>
        </authorList>
    </citation>
    <scope>IDENTIFICATION</scope>
</reference>
<accession>A0AAQ6A8D6</accession>
<proteinExistence type="predicted"/>
<evidence type="ECO:0000256" key="2">
    <source>
        <dbReference type="ARBA" id="ARBA00022771"/>
    </source>
</evidence>
<dbReference type="InterPro" id="IPR036236">
    <property type="entry name" value="Znf_C2H2_sf"/>
</dbReference>
<keyword evidence="5" id="KW-0804">Transcription</keyword>
<evidence type="ECO:0000259" key="8">
    <source>
        <dbReference type="PROSITE" id="PS50808"/>
    </source>
</evidence>
<evidence type="ECO:0000313" key="9">
    <source>
        <dbReference type="Ensembl" id="ENSAOCP00000072235.1"/>
    </source>
</evidence>
<feature type="region of interest" description="Disordered" evidence="7">
    <location>
        <begin position="63"/>
        <end position="92"/>
    </location>
</feature>
<evidence type="ECO:0000313" key="10">
    <source>
        <dbReference type="Proteomes" id="UP001501940"/>
    </source>
</evidence>
<keyword evidence="2 6" id="KW-0863">Zinc-finger</keyword>
<dbReference type="SUPFAM" id="SSF53098">
    <property type="entry name" value="Ribonuclease H-like"/>
    <property type="match status" value="1"/>
</dbReference>